<comment type="similarity">
    <text evidence="1">Belongs to the BORA family.</text>
</comment>
<evidence type="ECO:0000256" key="3">
    <source>
        <dbReference type="ARBA" id="ARBA00022618"/>
    </source>
</evidence>
<dbReference type="GO" id="GO:0005634">
    <property type="term" value="C:nucleus"/>
    <property type="evidence" value="ECO:0007669"/>
    <property type="project" value="TreeGrafter"/>
</dbReference>
<dbReference type="GO" id="GO:0019901">
    <property type="term" value="F:protein kinase binding"/>
    <property type="evidence" value="ECO:0007669"/>
    <property type="project" value="TreeGrafter"/>
</dbReference>
<keyword evidence="4" id="KW-0498">Mitosis</keyword>
<dbReference type="GO" id="GO:0007088">
    <property type="term" value="P:regulation of mitotic nuclear division"/>
    <property type="evidence" value="ECO:0007669"/>
    <property type="project" value="TreeGrafter"/>
</dbReference>
<dbReference type="GO" id="GO:0005737">
    <property type="term" value="C:cytoplasm"/>
    <property type="evidence" value="ECO:0007669"/>
    <property type="project" value="TreeGrafter"/>
</dbReference>
<dbReference type="GO" id="GO:0060236">
    <property type="term" value="P:regulation of mitotic spindle organization"/>
    <property type="evidence" value="ECO:0007669"/>
    <property type="project" value="TreeGrafter"/>
</dbReference>
<protein>
    <recommendedName>
        <fullName evidence="2">Protein aurora borealis</fullName>
    </recommendedName>
</protein>
<dbReference type="AlphaFoldDB" id="A0A8D8VR08"/>
<evidence type="ECO:0000256" key="2">
    <source>
        <dbReference type="ARBA" id="ARBA00020055"/>
    </source>
</evidence>
<sequence>MLNDQETEQKENKSPKVLSAVPNYLQLINSTPSGGGVGGQFKVTTNPFESGLIERMKRPSFLSPNVLKMSSSITEETEFQWTIDDLSRIAPVPIDEDNTHSQCTDTLDSEAESEVQEVIDKYFTHHHAIPSPCWKSPKIKYGTAASSTPEHKKSSPSSEIEVCNMSTQTVLSLPPKLPEHIEELLKPYFMVEENVVADEGDNSLNLSNSRRKLKFSPGCEAVERSPIFSGHHVSPTHMSLLPTTPIIKSRTLFSPANIESPTEISPIVNSFNKTATRLLVFSSESESSSSSNYQTPSSKCSFLNDLPVGTLDSRMLS</sequence>
<accession>A0A8D8VR08</accession>
<reference evidence="6" key="1">
    <citation type="submission" date="2021-05" db="EMBL/GenBank/DDBJ databases">
        <authorList>
            <person name="Alioto T."/>
            <person name="Alioto T."/>
            <person name="Gomez Garrido J."/>
        </authorList>
    </citation>
    <scope>NUCLEOTIDE SEQUENCE</scope>
</reference>
<dbReference type="PANTHER" id="PTHR14728">
    <property type="entry name" value="PROTEIN AURORA BOREALIS"/>
    <property type="match status" value="1"/>
</dbReference>
<dbReference type="GO" id="GO:0051301">
    <property type="term" value="P:cell division"/>
    <property type="evidence" value="ECO:0007669"/>
    <property type="project" value="UniProtKB-KW"/>
</dbReference>
<keyword evidence="3" id="KW-0132">Cell division</keyword>
<dbReference type="PRINTS" id="PR02038">
    <property type="entry name" value="AURORABORA"/>
</dbReference>
<name>A0A8D8VR08_9HEMI</name>
<dbReference type="Pfam" id="PF15280">
    <property type="entry name" value="BORA_N"/>
    <property type="match status" value="1"/>
</dbReference>
<organism evidence="6">
    <name type="scientific">Cacopsylla melanoneura</name>
    <dbReference type="NCBI Taxonomy" id="428564"/>
    <lineage>
        <taxon>Eukaryota</taxon>
        <taxon>Metazoa</taxon>
        <taxon>Ecdysozoa</taxon>
        <taxon>Arthropoda</taxon>
        <taxon>Hexapoda</taxon>
        <taxon>Insecta</taxon>
        <taxon>Pterygota</taxon>
        <taxon>Neoptera</taxon>
        <taxon>Paraneoptera</taxon>
        <taxon>Hemiptera</taxon>
        <taxon>Sternorrhyncha</taxon>
        <taxon>Psylloidea</taxon>
        <taxon>Psyllidae</taxon>
        <taxon>Psyllinae</taxon>
        <taxon>Cacopsylla</taxon>
    </lineage>
</organism>
<evidence type="ECO:0000256" key="4">
    <source>
        <dbReference type="ARBA" id="ARBA00022776"/>
    </source>
</evidence>
<keyword evidence="5" id="KW-0131">Cell cycle</keyword>
<dbReference type="InterPro" id="IPR023252">
    <property type="entry name" value="Aurora_borealis_protein"/>
</dbReference>
<proteinExistence type="inferred from homology"/>
<evidence type="ECO:0000313" key="6">
    <source>
        <dbReference type="EMBL" id="CAG6630470.1"/>
    </source>
</evidence>
<dbReference type="PANTHER" id="PTHR14728:SF2">
    <property type="entry name" value="PROTEIN AURORA BOREALIS"/>
    <property type="match status" value="1"/>
</dbReference>
<evidence type="ECO:0000256" key="1">
    <source>
        <dbReference type="ARBA" id="ARBA00010963"/>
    </source>
</evidence>
<evidence type="ECO:0000256" key="5">
    <source>
        <dbReference type="ARBA" id="ARBA00023306"/>
    </source>
</evidence>
<dbReference type="EMBL" id="HBUF01432782">
    <property type="protein sequence ID" value="CAG6742142.1"/>
    <property type="molecule type" value="Transcribed_RNA"/>
</dbReference>
<dbReference type="EMBL" id="HBUF01073803">
    <property type="protein sequence ID" value="CAG6630470.1"/>
    <property type="molecule type" value="Transcribed_RNA"/>
</dbReference>